<protein>
    <submittedName>
        <fullName evidence="2">Uncharacterized protein</fullName>
    </submittedName>
</protein>
<keyword evidence="1" id="KW-1133">Transmembrane helix</keyword>
<evidence type="ECO:0000256" key="1">
    <source>
        <dbReference type="SAM" id="Phobius"/>
    </source>
</evidence>
<feature type="transmembrane region" description="Helical" evidence="1">
    <location>
        <begin position="89"/>
        <end position="109"/>
    </location>
</feature>
<accession>A0A0E9XQN3</accession>
<dbReference type="EMBL" id="GBXM01003520">
    <property type="protein sequence ID" value="JAI05058.1"/>
    <property type="molecule type" value="Transcribed_RNA"/>
</dbReference>
<sequence>MYTVLLTIGKTSPKLLGVYCHLCRPSNKCSSKINSINMKLLMKFCSLKLTQTSHIWFNGALNSTTNLLQSAYPTETQQKKSKFFFSPKTLFLLNVPCSVLFSIVEYMVLDIKTKDPTR</sequence>
<reference evidence="2" key="2">
    <citation type="journal article" date="2015" name="Fish Shellfish Immunol.">
        <title>Early steps in the European eel (Anguilla anguilla)-Vibrio vulnificus interaction in the gills: Role of the RtxA13 toxin.</title>
        <authorList>
            <person name="Callol A."/>
            <person name="Pajuelo D."/>
            <person name="Ebbesson L."/>
            <person name="Teles M."/>
            <person name="MacKenzie S."/>
            <person name="Amaro C."/>
        </authorList>
    </citation>
    <scope>NUCLEOTIDE SEQUENCE</scope>
</reference>
<proteinExistence type="predicted"/>
<dbReference type="AlphaFoldDB" id="A0A0E9XQN3"/>
<keyword evidence="1" id="KW-0812">Transmembrane</keyword>
<evidence type="ECO:0000313" key="2">
    <source>
        <dbReference type="EMBL" id="JAI05058.1"/>
    </source>
</evidence>
<organism evidence="2">
    <name type="scientific">Anguilla anguilla</name>
    <name type="common">European freshwater eel</name>
    <name type="synonym">Muraena anguilla</name>
    <dbReference type="NCBI Taxonomy" id="7936"/>
    <lineage>
        <taxon>Eukaryota</taxon>
        <taxon>Metazoa</taxon>
        <taxon>Chordata</taxon>
        <taxon>Craniata</taxon>
        <taxon>Vertebrata</taxon>
        <taxon>Euteleostomi</taxon>
        <taxon>Actinopterygii</taxon>
        <taxon>Neopterygii</taxon>
        <taxon>Teleostei</taxon>
        <taxon>Anguilliformes</taxon>
        <taxon>Anguillidae</taxon>
        <taxon>Anguilla</taxon>
    </lineage>
</organism>
<name>A0A0E9XQN3_ANGAN</name>
<reference evidence="2" key="1">
    <citation type="submission" date="2014-11" db="EMBL/GenBank/DDBJ databases">
        <authorList>
            <person name="Amaro Gonzalez C."/>
        </authorList>
    </citation>
    <scope>NUCLEOTIDE SEQUENCE</scope>
</reference>
<keyword evidence="1" id="KW-0472">Membrane</keyword>